<dbReference type="SUPFAM" id="SSF53335">
    <property type="entry name" value="S-adenosyl-L-methionine-dependent methyltransferases"/>
    <property type="match status" value="1"/>
</dbReference>
<accession>A0ABW0EYN1</accession>
<evidence type="ECO:0000256" key="1">
    <source>
        <dbReference type="SAM" id="MobiDB-lite"/>
    </source>
</evidence>
<proteinExistence type="predicted"/>
<protein>
    <recommendedName>
        <fullName evidence="4">Methyltransferase</fullName>
    </recommendedName>
</protein>
<organism evidence="2 3">
    <name type="scientific">Bosea minatitlanensis</name>
    <dbReference type="NCBI Taxonomy" id="128782"/>
    <lineage>
        <taxon>Bacteria</taxon>
        <taxon>Pseudomonadati</taxon>
        <taxon>Pseudomonadota</taxon>
        <taxon>Alphaproteobacteria</taxon>
        <taxon>Hyphomicrobiales</taxon>
        <taxon>Boseaceae</taxon>
        <taxon>Bosea</taxon>
    </lineage>
</organism>
<dbReference type="Gene3D" id="3.40.50.150">
    <property type="entry name" value="Vaccinia Virus protein VP39"/>
    <property type="match status" value="1"/>
</dbReference>
<keyword evidence="3" id="KW-1185">Reference proteome</keyword>
<dbReference type="EMBL" id="JBHSLI010000001">
    <property type="protein sequence ID" value="MFC5292299.1"/>
    <property type="molecule type" value="Genomic_DNA"/>
</dbReference>
<dbReference type="Proteomes" id="UP001595976">
    <property type="component" value="Unassembled WGS sequence"/>
</dbReference>
<sequence>MTQRAFAFSPAVAAQRTEPPDSLDFFPTPPWATRAFVQHVALPILGARICDTVLEPACGEGHMAEPLAETFYSVAASDIHPYGYGGVADFLLDAPAGFDPADWIITNPPFNAAVAFAWTALGMARRGVALLVRTQWLHTDERYQLFSRRAPSLIAYSVERIPMHRGRWEPEGSSATDYCWVCWSRDLAPRAPVWIPPGQRKALTRPGDAARFARPAAAPLLEPGE</sequence>
<reference evidence="3" key="1">
    <citation type="journal article" date="2019" name="Int. J. Syst. Evol. Microbiol.">
        <title>The Global Catalogue of Microorganisms (GCM) 10K type strain sequencing project: providing services to taxonomists for standard genome sequencing and annotation.</title>
        <authorList>
            <consortium name="The Broad Institute Genomics Platform"/>
            <consortium name="The Broad Institute Genome Sequencing Center for Infectious Disease"/>
            <person name="Wu L."/>
            <person name="Ma J."/>
        </authorList>
    </citation>
    <scope>NUCLEOTIDE SEQUENCE [LARGE SCALE GENOMIC DNA]</scope>
    <source>
        <strain evidence="3">CGMCC 1.15643</strain>
    </source>
</reference>
<dbReference type="CDD" id="cd02440">
    <property type="entry name" value="AdoMet_MTases"/>
    <property type="match status" value="1"/>
</dbReference>
<gene>
    <name evidence="2" type="ORF">ACFPK2_04760</name>
</gene>
<dbReference type="RefSeq" id="WP_260347639.1">
    <property type="nucleotide sequence ID" value="NZ_JAOAOS010000001.1"/>
</dbReference>
<name>A0ABW0EYN1_9HYPH</name>
<evidence type="ECO:0008006" key="4">
    <source>
        <dbReference type="Google" id="ProtNLM"/>
    </source>
</evidence>
<dbReference type="InterPro" id="IPR029063">
    <property type="entry name" value="SAM-dependent_MTases_sf"/>
</dbReference>
<feature type="region of interest" description="Disordered" evidence="1">
    <location>
        <begin position="1"/>
        <end position="23"/>
    </location>
</feature>
<evidence type="ECO:0000313" key="2">
    <source>
        <dbReference type="EMBL" id="MFC5292299.1"/>
    </source>
</evidence>
<evidence type="ECO:0000313" key="3">
    <source>
        <dbReference type="Proteomes" id="UP001595976"/>
    </source>
</evidence>
<comment type="caution">
    <text evidence="2">The sequence shown here is derived from an EMBL/GenBank/DDBJ whole genome shotgun (WGS) entry which is preliminary data.</text>
</comment>